<dbReference type="Pfam" id="PF03473">
    <property type="entry name" value="MOSC"/>
    <property type="match status" value="1"/>
</dbReference>
<sequence length="264" mass="29715">MWTLSRIALYPVKSLDPVFVEQAEVLPGGGLAWDRQYALFDADGKVINAKKQATIQQIRARFDLAGQTITVSAPDRDLAAEQFVLSENQPGLAAWFSDYFDQRVTLKSNTSTGFPDDLEASGPTIISTQTYEELARWFPGISVDELRLRFRANLEFAGDLPFCEDRLYNQLDPPVLFRAGAVTFAGSNPCKRCVVPSRVPTTGQTDAQFMKTFIRKREETFPSWGVLSLFRNMYRLAVNTRLHELPEGQPPRIQCGDTLEILSR</sequence>
<keyword evidence="3" id="KW-1185">Reference proteome</keyword>
<dbReference type="SUPFAM" id="SSF50800">
    <property type="entry name" value="PK beta-barrel domain-like"/>
    <property type="match status" value="1"/>
</dbReference>
<dbReference type="InterPro" id="IPR005302">
    <property type="entry name" value="MoCF_Sase_C"/>
</dbReference>
<dbReference type="GO" id="GO:0030151">
    <property type="term" value="F:molybdenum ion binding"/>
    <property type="evidence" value="ECO:0007669"/>
    <property type="project" value="InterPro"/>
</dbReference>
<proteinExistence type="predicted"/>
<evidence type="ECO:0000313" key="2">
    <source>
        <dbReference type="EMBL" id="QDT21565.1"/>
    </source>
</evidence>
<dbReference type="PROSITE" id="PS51340">
    <property type="entry name" value="MOSC"/>
    <property type="match status" value="1"/>
</dbReference>
<organism evidence="2 3">
    <name type="scientific">Gimesia chilikensis</name>
    <dbReference type="NCBI Taxonomy" id="2605989"/>
    <lineage>
        <taxon>Bacteria</taxon>
        <taxon>Pseudomonadati</taxon>
        <taxon>Planctomycetota</taxon>
        <taxon>Planctomycetia</taxon>
        <taxon>Planctomycetales</taxon>
        <taxon>Planctomycetaceae</taxon>
        <taxon>Gimesia</taxon>
    </lineage>
</organism>
<dbReference type="InterPro" id="IPR005303">
    <property type="entry name" value="MOCOS_middle"/>
</dbReference>
<dbReference type="AlphaFoldDB" id="A0A517PQB6"/>
<dbReference type="GO" id="GO:0030170">
    <property type="term" value="F:pyridoxal phosphate binding"/>
    <property type="evidence" value="ECO:0007669"/>
    <property type="project" value="InterPro"/>
</dbReference>
<feature type="domain" description="MOSC" evidence="1">
    <location>
        <begin position="78"/>
        <end position="262"/>
    </location>
</feature>
<dbReference type="GO" id="GO:0003824">
    <property type="term" value="F:catalytic activity"/>
    <property type="evidence" value="ECO:0007669"/>
    <property type="project" value="InterPro"/>
</dbReference>
<protein>
    <recommendedName>
        <fullName evidence="1">MOSC domain-containing protein</fullName>
    </recommendedName>
</protein>
<gene>
    <name evidence="2" type="ORF">HG66A1_33670</name>
</gene>
<dbReference type="Pfam" id="PF03476">
    <property type="entry name" value="MOSC_N"/>
    <property type="match status" value="1"/>
</dbReference>
<reference evidence="2 3" key="1">
    <citation type="submission" date="2019-02" db="EMBL/GenBank/DDBJ databases">
        <title>Deep-cultivation of Planctomycetes and their phenomic and genomic characterization uncovers novel biology.</title>
        <authorList>
            <person name="Wiegand S."/>
            <person name="Jogler M."/>
            <person name="Boedeker C."/>
            <person name="Pinto D."/>
            <person name="Vollmers J."/>
            <person name="Rivas-Marin E."/>
            <person name="Kohn T."/>
            <person name="Peeters S.H."/>
            <person name="Heuer A."/>
            <person name="Rast P."/>
            <person name="Oberbeckmann S."/>
            <person name="Bunk B."/>
            <person name="Jeske O."/>
            <person name="Meyerdierks A."/>
            <person name="Storesund J.E."/>
            <person name="Kallscheuer N."/>
            <person name="Luecker S."/>
            <person name="Lage O.M."/>
            <person name="Pohl T."/>
            <person name="Merkel B.J."/>
            <person name="Hornburger P."/>
            <person name="Mueller R.-W."/>
            <person name="Bruemmer F."/>
            <person name="Labrenz M."/>
            <person name="Spormann A.M."/>
            <person name="Op den Camp H."/>
            <person name="Overmann J."/>
            <person name="Amann R."/>
            <person name="Jetten M.S.M."/>
            <person name="Mascher T."/>
            <person name="Medema M.H."/>
            <person name="Devos D.P."/>
            <person name="Kaster A.-K."/>
            <person name="Ovreas L."/>
            <person name="Rohde M."/>
            <person name="Galperin M.Y."/>
            <person name="Jogler C."/>
        </authorList>
    </citation>
    <scope>NUCLEOTIDE SEQUENCE [LARGE SCALE GENOMIC DNA]</scope>
    <source>
        <strain evidence="2 3">HG66A1</strain>
    </source>
</reference>
<evidence type="ECO:0000259" key="1">
    <source>
        <dbReference type="PROSITE" id="PS51340"/>
    </source>
</evidence>
<dbReference type="Proteomes" id="UP000320421">
    <property type="component" value="Chromosome"/>
</dbReference>
<dbReference type="OrthoDB" id="581532at2"/>
<name>A0A517PQB6_9PLAN</name>
<dbReference type="EMBL" id="CP036266">
    <property type="protein sequence ID" value="QDT21565.1"/>
    <property type="molecule type" value="Genomic_DNA"/>
</dbReference>
<dbReference type="RefSeq" id="WP_145186076.1">
    <property type="nucleotide sequence ID" value="NZ_CP036266.1"/>
</dbReference>
<accession>A0A517PQB6</accession>
<dbReference type="SUPFAM" id="SSF141673">
    <property type="entry name" value="MOSC N-terminal domain-like"/>
    <property type="match status" value="1"/>
</dbReference>
<evidence type="ECO:0000313" key="3">
    <source>
        <dbReference type="Proteomes" id="UP000320421"/>
    </source>
</evidence>
<dbReference type="InterPro" id="IPR011037">
    <property type="entry name" value="Pyrv_Knase-like_insert_dom_sf"/>
</dbReference>